<dbReference type="EMBL" id="DUZY01000004">
    <property type="protein sequence ID" value="DAD36109.1"/>
    <property type="molecule type" value="Genomic_DNA"/>
</dbReference>
<gene>
    <name evidence="2" type="ORF">HUJ06_006749</name>
</gene>
<evidence type="ECO:0000313" key="3">
    <source>
        <dbReference type="Proteomes" id="UP000607653"/>
    </source>
</evidence>
<keyword evidence="1" id="KW-0812">Transmembrane</keyword>
<keyword evidence="1" id="KW-1133">Transmembrane helix</keyword>
<proteinExistence type="predicted"/>
<dbReference type="Proteomes" id="UP000607653">
    <property type="component" value="Unassembled WGS sequence"/>
</dbReference>
<keyword evidence="3" id="KW-1185">Reference proteome</keyword>
<protein>
    <submittedName>
        <fullName evidence="2">Uncharacterized protein</fullName>
    </submittedName>
</protein>
<accession>A0A822YXS5</accession>
<comment type="caution">
    <text evidence="2">The sequence shown here is derived from an EMBL/GenBank/DDBJ whole genome shotgun (WGS) entry which is preliminary data.</text>
</comment>
<keyword evidence="1" id="KW-0472">Membrane</keyword>
<feature type="transmembrane region" description="Helical" evidence="1">
    <location>
        <begin position="47"/>
        <end position="66"/>
    </location>
</feature>
<evidence type="ECO:0000313" key="2">
    <source>
        <dbReference type="EMBL" id="DAD36109.1"/>
    </source>
</evidence>
<name>A0A822YXS5_NELNU</name>
<evidence type="ECO:0000256" key="1">
    <source>
        <dbReference type="SAM" id="Phobius"/>
    </source>
</evidence>
<reference evidence="2 3" key="1">
    <citation type="journal article" date="2020" name="Mol. Biol. Evol.">
        <title>Distinct Expression and Methylation Patterns for Genes with Different Fates following a Single Whole-Genome Duplication in Flowering Plants.</title>
        <authorList>
            <person name="Shi T."/>
            <person name="Rahmani R.S."/>
            <person name="Gugger P.F."/>
            <person name="Wang M."/>
            <person name="Li H."/>
            <person name="Zhang Y."/>
            <person name="Li Z."/>
            <person name="Wang Q."/>
            <person name="Van de Peer Y."/>
            <person name="Marchal K."/>
            <person name="Chen J."/>
        </authorList>
    </citation>
    <scope>NUCLEOTIDE SEQUENCE [LARGE SCALE GENOMIC DNA]</scope>
    <source>
        <tissue evidence="2">Leaf</tissue>
    </source>
</reference>
<organism evidence="2 3">
    <name type="scientific">Nelumbo nucifera</name>
    <name type="common">Sacred lotus</name>
    <dbReference type="NCBI Taxonomy" id="4432"/>
    <lineage>
        <taxon>Eukaryota</taxon>
        <taxon>Viridiplantae</taxon>
        <taxon>Streptophyta</taxon>
        <taxon>Embryophyta</taxon>
        <taxon>Tracheophyta</taxon>
        <taxon>Spermatophyta</taxon>
        <taxon>Magnoliopsida</taxon>
        <taxon>Proteales</taxon>
        <taxon>Nelumbonaceae</taxon>
        <taxon>Nelumbo</taxon>
    </lineage>
</organism>
<dbReference type="AlphaFoldDB" id="A0A822YXS5"/>
<sequence>MTIFCTISSSVFSYNAKSVATPNSKKLSNCPHIIFVFQSKKKKNEKIMSVFVIMAKIICSTIWKLWHIS</sequence>